<dbReference type="EMBL" id="FMAU01000002">
    <property type="protein sequence ID" value="SCC08134.1"/>
    <property type="molecule type" value="Genomic_DNA"/>
</dbReference>
<evidence type="ECO:0000313" key="3">
    <source>
        <dbReference type="EMBL" id="SCC08134.1"/>
    </source>
</evidence>
<dbReference type="AlphaFoldDB" id="A0A0V8HJG6"/>
<keyword evidence="1" id="KW-0378">Hydrolase</keyword>
<gene>
    <name evidence="3" type="ORF">GA0061094_2347</name>
</gene>
<proteinExistence type="predicted"/>
<accession>A0A0V8HJG6</accession>
<dbReference type="Gene3D" id="1.10.150.240">
    <property type="entry name" value="Putative phosphatase, domain 2"/>
    <property type="match status" value="1"/>
</dbReference>
<keyword evidence="2" id="KW-0460">Magnesium</keyword>
<keyword evidence="4" id="KW-1185">Reference proteome</keyword>
<dbReference type="GO" id="GO:0005829">
    <property type="term" value="C:cytosol"/>
    <property type="evidence" value="ECO:0007669"/>
    <property type="project" value="TreeGrafter"/>
</dbReference>
<dbReference type="GO" id="GO:0008967">
    <property type="term" value="F:phosphoglycolate phosphatase activity"/>
    <property type="evidence" value="ECO:0007669"/>
    <property type="project" value="TreeGrafter"/>
</dbReference>
<dbReference type="PANTHER" id="PTHR43434">
    <property type="entry name" value="PHOSPHOGLYCOLATE PHOSPHATASE"/>
    <property type="match status" value="1"/>
</dbReference>
<dbReference type="InterPro" id="IPR023198">
    <property type="entry name" value="PGP-like_dom2"/>
</dbReference>
<dbReference type="Gene3D" id="3.40.50.1000">
    <property type="entry name" value="HAD superfamily/HAD-like"/>
    <property type="match status" value="1"/>
</dbReference>
<dbReference type="GO" id="GO:0006281">
    <property type="term" value="P:DNA repair"/>
    <property type="evidence" value="ECO:0007669"/>
    <property type="project" value="TreeGrafter"/>
</dbReference>
<dbReference type="InterPro" id="IPR036412">
    <property type="entry name" value="HAD-like_sf"/>
</dbReference>
<dbReference type="SUPFAM" id="SSF56784">
    <property type="entry name" value="HAD-like"/>
    <property type="match status" value="1"/>
</dbReference>
<dbReference type="InterPro" id="IPR023214">
    <property type="entry name" value="HAD_sf"/>
</dbReference>
<dbReference type="OrthoDB" id="9792518at2"/>
<evidence type="ECO:0000256" key="2">
    <source>
        <dbReference type="ARBA" id="ARBA00022842"/>
    </source>
</evidence>
<dbReference type="PANTHER" id="PTHR43434:SF1">
    <property type="entry name" value="PHOSPHOGLYCOLATE PHOSPHATASE"/>
    <property type="match status" value="1"/>
</dbReference>
<dbReference type="InterPro" id="IPR050155">
    <property type="entry name" value="HAD-like_hydrolase_sf"/>
</dbReference>
<protein>
    <submittedName>
        <fullName evidence="3">Phosphoglycolate phosphatase, HAD superfamily</fullName>
    </submittedName>
</protein>
<dbReference type="RefSeq" id="WP_058298519.1">
    <property type="nucleotide sequence ID" value="NZ_FMAU01000002.1"/>
</dbReference>
<evidence type="ECO:0000313" key="4">
    <source>
        <dbReference type="Proteomes" id="UP000181997"/>
    </source>
</evidence>
<evidence type="ECO:0000256" key="1">
    <source>
        <dbReference type="ARBA" id="ARBA00022801"/>
    </source>
</evidence>
<dbReference type="SFLD" id="SFLDS00003">
    <property type="entry name" value="Haloacid_Dehalogenase"/>
    <property type="match status" value="1"/>
</dbReference>
<reference evidence="4" key="1">
    <citation type="submission" date="2016-08" db="EMBL/GenBank/DDBJ databases">
        <authorList>
            <person name="Varghese N."/>
            <person name="Submissions Spin"/>
        </authorList>
    </citation>
    <scope>NUCLEOTIDE SEQUENCE [LARGE SCALE GENOMIC DNA]</scope>
    <source>
        <strain evidence="4">SGD-1123</strain>
    </source>
</reference>
<dbReference type="SFLD" id="SFLDG01129">
    <property type="entry name" value="C1.5:_HAD__Beta-PGM__Phosphata"/>
    <property type="match status" value="1"/>
</dbReference>
<sequence>MKIDAVIFDMDGTLFQTDRILELSLKDTFARLESEGLWEGAPPIEKYRDIMGVPLPKVWETLLPLHSEEVRERVDEHFLEVLVDNIQGGKGELYPHVKETLAGLKGHGLKLFIASNGLPAYLESIVKYYKLDRWLDATYSIEHVDSLFKSDLVHMICRKHGIKSGAVVGDRLSDITAAKDNGLLAVGCRFEFSLEHELKLADTIIEDLNELNQIILTVNGLNEIKP</sequence>
<organism evidence="3 4">
    <name type="scientific">[Bacillus] enclensis</name>
    <dbReference type="NCBI Taxonomy" id="1402860"/>
    <lineage>
        <taxon>Bacteria</taxon>
        <taxon>Bacillati</taxon>
        <taxon>Bacillota</taxon>
        <taxon>Bacilli</taxon>
        <taxon>Bacillales</taxon>
        <taxon>Bacillaceae</taxon>
        <taxon>Rossellomorea</taxon>
    </lineage>
</organism>
<dbReference type="Proteomes" id="UP000181997">
    <property type="component" value="Unassembled WGS sequence"/>
</dbReference>
<name>A0A0V8HJG6_9BACI</name>
<dbReference type="Pfam" id="PF00702">
    <property type="entry name" value="Hydrolase"/>
    <property type="match status" value="1"/>
</dbReference>